<keyword evidence="1" id="KW-0805">Transcription regulation</keyword>
<dbReference type="SUPFAM" id="SSF48498">
    <property type="entry name" value="Tetracyclin repressor-like, C-terminal domain"/>
    <property type="match status" value="1"/>
</dbReference>
<evidence type="ECO:0000256" key="2">
    <source>
        <dbReference type="ARBA" id="ARBA00023163"/>
    </source>
</evidence>
<dbReference type="InterPro" id="IPR036271">
    <property type="entry name" value="Tet_transcr_reg_TetR-rel_C_sf"/>
</dbReference>
<accession>A0ABP6QR55</accession>
<organism evidence="4 5">
    <name type="scientific">Actinocorallia longicatena</name>
    <dbReference type="NCBI Taxonomy" id="111803"/>
    <lineage>
        <taxon>Bacteria</taxon>
        <taxon>Bacillati</taxon>
        <taxon>Actinomycetota</taxon>
        <taxon>Actinomycetes</taxon>
        <taxon>Streptosporangiales</taxon>
        <taxon>Thermomonosporaceae</taxon>
        <taxon>Actinocorallia</taxon>
    </lineage>
</organism>
<gene>
    <name evidence="4" type="ORF">GCM10010468_77300</name>
</gene>
<reference evidence="5" key="1">
    <citation type="journal article" date="2019" name="Int. J. Syst. Evol. Microbiol.">
        <title>The Global Catalogue of Microorganisms (GCM) 10K type strain sequencing project: providing services to taxonomists for standard genome sequencing and annotation.</title>
        <authorList>
            <consortium name="The Broad Institute Genomics Platform"/>
            <consortium name="The Broad Institute Genome Sequencing Center for Infectious Disease"/>
            <person name="Wu L."/>
            <person name="Ma J."/>
        </authorList>
    </citation>
    <scope>NUCLEOTIDE SEQUENCE [LARGE SCALE GENOMIC DNA]</scope>
    <source>
        <strain evidence="5">JCM 9377</strain>
    </source>
</reference>
<sequence length="192" mass="21594">MSLTETTLSDPGAGEIYAAALRVFRDQAFPRFTHEHVAELSGAREDELRCRWPRPADLLVDALAHGILVNPEDPGDRGLRLELLEVTIHMATEFALHGDLLVALMSRLPLDEELNQVFRERIVLPRTEIARKIFGRAMLRGEMRPDADPRLVFSVLPALMTYRAMIRDPAPDPAVAEHLVDTLILPHLLLRA</sequence>
<protein>
    <recommendedName>
        <fullName evidence="3">Tetracyclin repressor-like C-terminal domain-containing protein</fullName>
    </recommendedName>
</protein>
<comment type="caution">
    <text evidence="4">The sequence shown here is derived from an EMBL/GenBank/DDBJ whole genome shotgun (WGS) entry which is preliminary data.</text>
</comment>
<evidence type="ECO:0000313" key="5">
    <source>
        <dbReference type="Proteomes" id="UP001501237"/>
    </source>
</evidence>
<evidence type="ECO:0000256" key="1">
    <source>
        <dbReference type="ARBA" id="ARBA00023015"/>
    </source>
</evidence>
<name>A0ABP6QR55_9ACTN</name>
<dbReference type="RefSeq" id="WP_344838993.1">
    <property type="nucleotide sequence ID" value="NZ_BAAAUV010000041.1"/>
</dbReference>
<dbReference type="Proteomes" id="UP001501237">
    <property type="component" value="Unassembled WGS sequence"/>
</dbReference>
<feature type="domain" description="Tetracyclin repressor-like C-terminal" evidence="3">
    <location>
        <begin position="79"/>
        <end position="182"/>
    </location>
</feature>
<evidence type="ECO:0000313" key="4">
    <source>
        <dbReference type="EMBL" id="GAA3240543.1"/>
    </source>
</evidence>
<proteinExistence type="predicted"/>
<dbReference type="InterPro" id="IPR011075">
    <property type="entry name" value="TetR_C"/>
</dbReference>
<evidence type="ECO:0000259" key="3">
    <source>
        <dbReference type="Pfam" id="PF16859"/>
    </source>
</evidence>
<keyword evidence="2" id="KW-0804">Transcription</keyword>
<dbReference type="EMBL" id="BAAAUV010000041">
    <property type="protein sequence ID" value="GAA3240543.1"/>
    <property type="molecule type" value="Genomic_DNA"/>
</dbReference>
<dbReference type="Gene3D" id="1.10.357.10">
    <property type="entry name" value="Tetracycline Repressor, domain 2"/>
    <property type="match status" value="1"/>
</dbReference>
<keyword evidence="5" id="KW-1185">Reference proteome</keyword>
<dbReference type="Pfam" id="PF16859">
    <property type="entry name" value="TetR_C_11"/>
    <property type="match status" value="1"/>
</dbReference>